<feature type="transmembrane region" description="Helical" evidence="8">
    <location>
        <begin position="357"/>
        <end position="378"/>
    </location>
</feature>
<dbReference type="PANTHER" id="PTHR42718">
    <property type="entry name" value="MAJOR FACILITATOR SUPERFAMILY MULTIDRUG TRANSPORTER MFSC"/>
    <property type="match status" value="1"/>
</dbReference>
<evidence type="ECO:0000256" key="8">
    <source>
        <dbReference type="SAM" id="Phobius"/>
    </source>
</evidence>
<sequence length="517" mass="56833">MIEFVYFNLYVNIDILYEIIEEDSTLSKETMKPIRELPVLVAIFIGSFLCVLASTTINIALPILQDHFHTSLSTIQWTLTGFMLAMGTTAPLVGYLGEKFSYKRLYLFSLIGFTLASCLCAMAWDEYSLIAFRVLQGAFSGLIIPATMSIIYQVFPKEKQAMAIALWGLASMLAPAFGPTLSGWMLENFAWEWLFIMNIPIGLIAILFVVAYIPYYRLSVPKRFDSIGFVTVIVSSASLLVALGQGHNWGWGSTKVIGLLIVGVIALIAFVWRELTTETPLLNLRVFRNGRYTINLIITNILTISLYSGTFLTPVFLQRIQNVSAMDTGLILLPASLVMAFTMPIVGKLYSKVGPGILMAVGIVLLCVGTLTQSWLSIDVSHTYILLWMIVRNLGIAFIMMPASNAGMETVPPQLSGHASSIMNWTRNVFGSFAIAIFTTLLASFTTSHAADLAAAGDTDKLHIGMMAFTMSVNNVYFIATIIAAVALPLSFMVRRIKHDQPKTGQSADNVAQTTKA</sequence>
<accession>E0I7M4</accession>
<reference evidence="10 11" key="1">
    <citation type="submission" date="2010-07" db="EMBL/GenBank/DDBJ databases">
        <title>The draft genome of Paenibacillus curdlanolyticus YK9.</title>
        <authorList>
            <consortium name="US DOE Joint Genome Institute (JGI-PGF)"/>
            <person name="Lucas S."/>
            <person name="Copeland A."/>
            <person name="Lapidus A."/>
            <person name="Cheng J.-F."/>
            <person name="Bruce D."/>
            <person name="Goodwin L."/>
            <person name="Pitluck S."/>
            <person name="Land M.L."/>
            <person name="Hauser L."/>
            <person name="Chang Y.-J."/>
            <person name="Jeffries C."/>
            <person name="Anderson I.J."/>
            <person name="Johnson E."/>
            <person name="Loganathan U."/>
            <person name="Mulhopadhyay B."/>
            <person name="Kyrpides N."/>
            <person name="Woyke T.J."/>
        </authorList>
    </citation>
    <scope>NUCLEOTIDE SEQUENCE [LARGE SCALE GENOMIC DNA]</scope>
    <source>
        <strain evidence="10 11">YK9</strain>
    </source>
</reference>
<feature type="domain" description="Major facilitator superfamily (MFS) profile" evidence="9">
    <location>
        <begin position="39"/>
        <end position="499"/>
    </location>
</feature>
<comment type="similarity">
    <text evidence="2">Belongs to the major facilitator superfamily. EmrB family.</text>
</comment>
<keyword evidence="11" id="KW-1185">Reference proteome</keyword>
<dbReference type="PROSITE" id="PS50850">
    <property type="entry name" value="MFS"/>
    <property type="match status" value="1"/>
</dbReference>
<feature type="transmembrane region" description="Helical" evidence="8">
    <location>
        <begin position="256"/>
        <end position="272"/>
    </location>
</feature>
<evidence type="ECO:0000256" key="2">
    <source>
        <dbReference type="ARBA" id="ARBA00008537"/>
    </source>
</evidence>
<evidence type="ECO:0000313" key="10">
    <source>
        <dbReference type="EMBL" id="EFM11179.1"/>
    </source>
</evidence>
<keyword evidence="7 8" id="KW-0472">Membrane</keyword>
<dbReference type="EMBL" id="AEDD01000004">
    <property type="protein sequence ID" value="EFM11179.1"/>
    <property type="molecule type" value="Genomic_DNA"/>
</dbReference>
<evidence type="ECO:0000256" key="6">
    <source>
        <dbReference type="ARBA" id="ARBA00022989"/>
    </source>
</evidence>
<keyword evidence="6 8" id="KW-1133">Transmembrane helix</keyword>
<feature type="transmembrane region" description="Helical" evidence="8">
    <location>
        <begin position="293"/>
        <end position="317"/>
    </location>
</feature>
<feature type="transmembrane region" description="Helical" evidence="8">
    <location>
        <begin position="425"/>
        <end position="445"/>
    </location>
</feature>
<dbReference type="GO" id="GO:0005886">
    <property type="term" value="C:plasma membrane"/>
    <property type="evidence" value="ECO:0007669"/>
    <property type="project" value="UniProtKB-SubCell"/>
</dbReference>
<dbReference type="SUPFAM" id="SSF103473">
    <property type="entry name" value="MFS general substrate transporter"/>
    <property type="match status" value="1"/>
</dbReference>
<dbReference type="InterPro" id="IPR011701">
    <property type="entry name" value="MFS"/>
</dbReference>
<dbReference type="CDD" id="cd17503">
    <property type="entry name" value="MFS_LmrB_MDR_like"/>
    <property type="match status" value="1"/>
</dbReference>
<evidence type="ECO:0000256" key="7">
    <source>
        <dbReference type="ARBA" id="ARBA00023136"/>
    </source>
</evidence>
<evidence type="ECO:0000313" key="11">
    <source>
        <dbReference type="Proteomes" id="UP000005387"/>
    </source>
</evidence>
<feature type="transmembrane region" description="Helical" evidence="8">
    <location>
        <begin position="105"/>
        <end position="124"/>
    </location>
</feature>
<dbReference type="OrthoDB" id="9816041at2"/>
<evidence type="ECO:0000256" key="5">
    <source>
        <dbReference type="ARBA" id="ARBA00022692"/>
    </source>
</evidence>
<feature type="transmembrane region" description="Helical" evidence="8">
    <location>
        <begin position="75"/>
        <end position="93"/>
    </location>
</feature>
<keyword evidence="3" id="KW-0813">Transport</keyword>
<evidence type="ECO:0000256" key="4">
    <source>
        <dbReference type="ARBA" id="ARBA00022475"/>
    </source>
</evidence>
<dbReference type="InterPro" id="IPR004638">
    <property type="entry name" value="EmrB-like"/>
</dbReference>
<keyword evidence="5 8" id="KW-0812">Transmembrane</keyword>
<dbReference type="eggNOG" id="COG2814">
    <property type="taxonomic scope" value="Bacteria"/>
</dbReference>
<gene>
    <name evidence="10" type="ORF">PaecuDRAFT_1625</name>
</gene>
<dbReference type="STRING" id="717606.PaecuDRAFT_1625"/>
<dbReference type="Proteomes" id="UP000005387">
    <property type="component" value="Unassembled WGS sequence"/>
</dbReference>
<dbReference type="AlphaFoldDB" id="E0I7M4"/>
<feature type="transmembrane region" description="Helical" evidence="8">
    <location>
        <begin position="193"/>
        <end position="215"/>
    </location>
</feature>
<name>E0I7M4_9BACL</name>
<proteinExistence type="inferred from homology"/>
<dbReference type="Gene3D" id="1.20.1250.20">
    <property type="entry name" value="MFS general substrate transporter like domains"/>
    <property type="match status" value="1"/>
</dbReference>
<dbReference type="Pfam" id="PF07690">
    <property type="entry name" value="MFS_1"/>
    <property type="match status" value="1"/>
</dbReference>
<comment type="subcellular location">
    <subcellularLocation>
        <location evidence="1">Cell membrane</location>
        <topology evidence="1">Multi-pass membrane protein</topology>
    </subcellularLocation>
</comment>
<feature type="transmembrane region" description="Helical" evidence="8">
    <location>
        <begin position="164"/>
        <end position="181"/>
    </location>
</feature>
<feature type="transmembrane region" description="Helical" evidence="8">
    <location>
        <begin position="384"/>
        <end position="404"/>
    </location>
</feature>
<dbReference type="NCBIfam" id="TIGR00711">
    <property type="entry name" value="efflux_EmrB"/>
    <property type="match status" value="1"/>
</dbReference>
<dbReference type="InterPro" id="IPR036259">
    <property type="entry name" value="MFS_trans_sf"/>
</dbReference>
<dbReference type="GO" id="GO:0022857">
    <property type="term" value="F:transmembrane transporter activity"/>
    <property type="evidence" value="ECO:0007669"/>
    <property type="project" value="InterPro"/>
</dbReference>
<organism evidence="10 11">
    <name type="scientific">Paenibacillus curdlanolyticus YK9</name>
    <dbReference type="NCBI Taxonomy" id="717606"/>
    <lineage>
        <taxon>Bacteria</taxon>
        <taxon>Bacillati</taxon>
        <taxon>Bacillota</taxon>
        <taxon>Bacilli</taxon>
        <taxon>Bacillales</taxon>
        <taxon>Paenibacillaceae</taxon>
        <taxon>Paenibacillus</taxon>
    </lineage>
</organism>
<feature type="transmembrane region" description="Helical" evidence="8">
    <location>
        <begin position="476"/>
        <end position="494"/>
    </location>
</feature>
<keyword evidence="4" id="KW-1003">Cell membrane</keyword>
<feature type="transmembrane region" description="Helical" evidence="8">
    <location>
        <begin position="227"/>
        <end position="244"/>
    </location>
</feature>
<evidence type="ECO:0000256" key="1">
    <source>
        <dbReference type="ARBA" id="ARBA00004651"/>
    </source>
</evidence>
<feature type="transmembrane region" description="Helical" evidence="8">
    <location>
        <begin position="329"/>
        <end position="350"/>
    </location>
</feature>
<dbReference type="InterPro" id="IPR020846">
    <property type="entry name" value="MFS_dom"/>
</dbReference>
<feature type="transmembrane region" description="Helical" evidence="8">
    <location>
        <begin position="37"/>
        <end position="63"/>
    </location>
</feature>
<evidence type="ECO:0000256" key="3">
    <source>
        <dbReference type="ARBA" id="ARBA00022448"/>
    </source>
</evidence>
<protein>
    <submittedName>
        <fullName evidence="10">Drug resistance transporter, EmrB/QacA subfamily</fullName>
    </submittedName>
</protein>
<dbReference type="PANTHER" id="PTHR42718:SF9">
    <property type="entry name" value="MAJOR FACILITATOR SUPERFAMILY MULTIDRUG TRANSPORTER MFSC"/>
    <property type="match status" value="1"/>
</dbReference>
<dbReference type="Gene3D" id="1.20.1720.10">
    <property type="entry name" value="Multidrug resistance protein D"/>
    <property type="match status" value="1"/>
</dbReference>
<feature type="transmembrane region" description="Helical" evidence="8">
    <location>
        <begin position="130"/>
        <end position="152"/>
    </location>
</feature>
<evidence type="ECO:0000259" key="9">
    <source>
        <dbReference type="PROSITE" id="PS50850"/>
    </source>
</evidence>